<dbReference type="InterPro" id="IPR011990">
    <property type="entry name" value="TPR-like_helical_dom_sf"/>
</dbReference>
<protein>
    <submittedName>
        <fullName evidence="7">Hsp90 cochaperone</fullName>
    </submittedName>
</protein>
<dbReference type="FunFam" id="1.10.260.100:FF:000002">
    <property type="entry name" value="Stress-induced-phosphoprotein 1 (Hsp70/Hsp90-organizing)"/>
    <property type="match status" value="1"/>
</dbReference>
<dbReference type="SMART" id="SM00727">
    <property type="entry name" value="STI1"/>
    <property type="match status" value="1"/>
</dbReference>
<accession>A0A9P6VWG6</accession>
<dbReference type="Gene3D" id="1.25.40.10">
    <property type="entry name" value="Tetratricopeptide repeat domain"/>
    <property type="match status" value="2"/>
</dbReference>
<dbReference type="Gene3D" id="1.10.260.100">
    <property type="match status" value="1"/>
</dbReference>
<dbReference type="Pfam" id="PF13424">
    <property type="entry name" value="TPR_12"/>
    <property type="match status" value="1"/>
</dbReference>
<evidence type="ECO:0000259" key="6">
    <source>
        <dbReference type="SMART" id="SM00727"/>
    </source>
</evidence>
<organism evidence="7 8">
    <name type="scientific">Rhodotorula mucilaginosa</name>
    <name type="common">Yeast</name>
    <name type="synonym">Rhodotorula rubra</name>
    <dbReference type="NCBI Taxonomy" id="5537"/>
    <lineage>
        <taxon>Eukaryota</taxon>
        <taxon>Fungi</taxon>
        <taxon>Dikarya</taxon>
        <taxon>Basidiomycota</taxon>
        <taxon>Pucciniomycotina</taxon>
        <taxon>Microbotryomycetes</taxon>
        <taxon>Sporidiobolales</taxon>
        <taxon>Sporidiobolaceae</taxon>
        <taxon>Rhodotorula</taxon>
    </lineage>
</organism>
<dbReference type="InterPro" id="IPR006636">
    <property type="entry name" value="STI1_HS-bd"/>
</dbReference>
<feature type="repeat" description="TPR" evidence="5">
    <location>
        <begin position="46"/>
        <end position="79"/>
    </location>
</feature>
<evidence type="ECO:0000256" key="2">
    <source>
        <dbReference type="ARBA" id="ARBA00022490"/>
    </source>
</evidence>
<dbReference type="InterPro" id="IPR041243">
    <property type="entry name" value="STI1/HOP_DP"/>
</dbReference>
<feature type="repeat" description="TPR" evidence="5">
    <location>
        <begin position="147"/>
        <end position="180"/>
    </location>
</feature>
<dbReference type="SMART" id="SM00028">
    <property type="entry name" value="TPR"/>
    <property type="match status" value="6"/>
</dbReference>
<comment type="caution">
    <text evidence="7">The sequence shown here is derived from an EMBL/GenBank/DDBJ whole genome shotgun (WGS) entry which is preliminary data.</text>
</comment>
<keyword evidence="8" id="KW-1185">Reference proteome</keyword>
<reference evidence="7 8" key="1">
    <citation type="submission" date="2020-11" db="EMBL/GenBank/DDBJ databases">
        <title>Kefir isolates.</title>
        <authorList>
            <person name="Marcisauskas S."/>
            <person name="Kim Y."/>
            <person name="Blasche S."/>
        </authorList>
    </citation>
    <scope>NUCLEOTIDE SEQUENCE [LARGE SCALE GENOMIC DNA]</scope>
    <source>
        <strain evidence="7 8">KR</strain>
    </source>
</reference>
<feature type="domain" description="STI1" evidence="6">
    <location>
        <begin position="284"/>
        <end position="324"/>
    </location>
</feature>
<sequence>MSDDDAQAQQQAQQLRQEGNALYKERKFEQAREAFEKAWQLYPKDIAVLNNIGAVYFEEGNYDKAIETCEKAVEQGRQLRADYKLVAKALGRIGSAYIRKEDYDNGIKYFNKSLTEHRTPDILAKLKDAERQQAEKARLAYIDPAKAEAAREQGNVAFKAGDFAKSVEHYGEAIKRNPSDPKGYSNRAAALTKLMALPEALKDADKAIEVDPTFVKGYIRRAGVLYAMKEFDKALAAIQLADEKDTTGANAKEISQHLTKIVSALAESRSGETDEQTYARAMRDPEVQAIMADPIFQSILSQAQQDPKSLQQHMASNEGIRKKVEVLVRAGIIKTGYGPR</sequence>
<dbReference type="FunFam" id="1.25.40.10:FF:000010">
    <property type="entry name" value="Stress-induced phosphoprotein 1"/>
    <property type="match status" value="1"/>
</dbReference>
<feature type="repeat" description="TPR" evidence="5">
    <location>
        <begin position="12"/>
        <end position="45"/>
    </location>
</feature>
<feature type="repeat" description="TPR" evidence="5">
    <location>
        <begin position="87"/>
        <end position="120"/>
    </location>
</feature>
<evidence type="ECO:0000256" key="4">
    <source>
        <dbReference type="ARBA" id="ARBA00022803"/>
    </source>
</evidence>
<evidence type="ECO:0000313" key="7">
    <source>
        <dbReference type="EMBL" id="KAG0655764.1"/>
    </source>
</evidence>
<dbReference type="Pfam" id="PF17830">
    <property type="entry name" value="STI1-HOP_DP"/>
    <property type="match status" value="1"/>
</dbReference>
<dbReference type="PANTHER" id="PTHR22904">
    <property type="entry name" value="TPR REPEAT CONTAINING PROTEIN"/>
    <property type="match status" value="1"/>
</dbReference>
<comment type="subcellular location">
    <subcellularLocation>
        <location evidence="1">Cytoplasm</location>
    </subcellularLocation>
</comment>
<dbReference type="Pfam" id="PF13174">
    <property type="entry name" value="TPR_6"/>
    <property type="match status" value="1"/>
</dbReference>
<dbReference type="Proteomes" id="UP000777482">
    <property type="component" value="Unassembled WGS sequence"/>
</dbReference>
<dbReference type="GO" id="GO:0005737">
    <property type="term" value="C:cytoplasm"/>
    <property type="evidence" value="ECO:0007669"/>
    <property type="project" value="UniProtKB-SubCell"/>
</dbReference>
<dbReference type="PANTHER" id="PTHR22904:SF523">
    <property type="entry name" value="STRESS-INDUCED-PHOSPHOPROTEIN 1"/>
    <property type="match status" value="1"/>
</dbReference>
<dbReference type="AlphaFoldDB" id="A0A9P6VWG6"/>
<dbReference type="GO" id="GO:0051879">
    <property type="term" value="F:Hsp90 protein binding"/>
    <property type="evidence" value="ECO:0007669"/>
    <property type="project" value="TreeGrafter"/>
</dbReference>
<dbReference type="PROSITE" id="PS50293">
    <property type="entry name" value="TPR_REGION"/>
    <property type="match status" value="1"/>
</dbReference>
<dbReference type="OrthoDB" id="2423701at2759"/>
<keyword evidence="2" id="KW-0963">Cytoplasm</keyword>
<dbReference type="SUPFAM" id="SSF48452">
    <property type="entry name" value="TPR-like"/>
    <property type="match status" value="2"/>
</dbReference>
<keyword evidence="4 5" id="KW-0802">TPR repeat</keyword>
<name>A0A9P6VWG6_RHOMI</name>
<evidence type="ECO:0000256" key="5">
    <source>
        <dbReference type="PROSITE-ProRule" id="PRU00339"/>
    </source>
</evidence>
<gene>
    <name evidence="7" type="primary">STI1_1</name>
    <name evidence="7" type="ORF">C6P46_000726</name>
</gene>
<keyword evidence="3" id="KW-0677">Repeat</keyword>
<evidence type="ECO:0000256" key="3">
    <source>
        <dbReference type="ARBA" id="ARBA00022737"/>
    </source>
</evidence>
<dbReference type="EMBL" id="PUHQ01000112">
    <property type="protein sequence ID" value="KAG0655764.1"/>
    <property type="molecule type" value="Genomic_DNA"/>
</dbReference>
<evidence type="ECO:0000313" key="8">
    <source>
        <dbReference type="Proteomes" id="UP000777482"/>
    </source>
</evidence>
<evidence type="ECO:0000256" key="1">
    <source>
        <dbReference type="ARBA" id="ARBA00004496"/>
    </source>
</evidence>
<proteinExistence type="predicted"/>
<dbReference type="InterPro" id="IPR019734">
    <property type="entry name" value="TPR_rpt"/>
</dbReference>
<dbReference type="Pfam" id="PF13414">
    <property type="entry name" value="TPR_11"/>
    <property type="match status" value="1"/>
</dbReference>
<dbReference type="PROSITE" id="PS50005">
    <property type="entry name" value="TPR"/>
    <property type="match status" value="4"/>
</dbReference>